<dbReference type="PROSITE" id="PS50886">
    <property type="entry name" value="TRBD"/>
    <property type="match status" value="1"/>
</dbReference>
<feature type="binding site" evidence="15">
    <location>
        <position position="466"/>
    </location>
    <ligand>
        <name>Mg(2+)</name>
        <dbReference type="ChEBI" id="CHEBI:18420"/>
        <note>shared with alpha subunit</note>
    </ligand>
</feature>
<organism evidence="20 21">
    <name type="scientific">Amedibacterium intestinale</name>
    <dbReference type="NCBI Taxonomy" id="2583452"/>
    <lineage>
        <taxon>Bacteria</taxon>
        <taxon>Bacillati</taxon>
        <taxon>Bacillota</taxon>
        <taxon>Erysipelotrichia</taxon>
        <taxon>Erysipelotrichales</taxon>
        <taxon>Erysipelotrichaceae</taxon>
        <taxon>Amedibacterium</taxon>
    </lineage>
</organism>
<reference evidence="21" key="1">
    <citation type="submission" date="2019-05" db="EMBL/GenBank/DDBJ databases">
        <title>Complete genome sequencing of Absiella argi strain JCM 30884.</title>
        <authorList>
            <person name="Sakamoto M."/>
            <person name="Murakami T."/>
            <person name="Mori H."/>
        </authorList>
    </citation>
    <scope>NUCLEOTIDE SEQUENCE [LARGE SCALE GENOMIC DNA]</scope>
    <source>
        <strain evidence="21">JCM 30884</strain>
    </source>
</reference>
<feature type="domain" description="B5" evidence="19">
    <location>
        <begin position="404"/>
        <end position="479"/>
    </location>
</feature>
<dbReference type="GO" id="GO:0140096">
    <property type="term" value="F:catalytic activity, acting on a protein"/>
    <property type="evidence" value="ECO:0007669"/>
    <property type="project" value="UniProtKB-ARBA"/>
</dbReference>
<dbReference type="SMART" id="SM00874">
    <property type="entry name" value="B5"/>
    <property type="match status" value="1"/>
</dbReference>
<dbReference type="GO" id="GO:0016740">
    <property type="term" value="F:transferase activity"/>
    <property type="evidence" value="ECO:0007669"/>
    <property type="project" value="UniProtKB-ARBA"/>
</dbReference>
<comment type="similarity">
    <text evidence="2 15">Belongs to the phenylalanyl-tRNA synthetase beta subunit family. Type 1 subfamily.</text>
</comment>
<dbReference type="NCBIfam" id="NF045760">
    <property type="entry name" value="YtpR"/>
    <property type="match status" value="1"/>
</dbReference>
<dbReference type="PROSITE" id="PS51483">
    <property type="entry name" value="B5"/>
    <property type="match status" value="1"/>
</dbReference>
<dbReference type="GO" id="GO:0009328">
    <property type="term" value="C:phenylalanine-tRNA ligase complex"/>
    <property type="evidence" value="ECO:0007669"/>
    <property type="project" value="TreeGrafter"/>
</dbReference>
<dbReference type="CDD" id="cd00769">
    <property type="entry name" value="PheRS_beta_core"/>
    <property type="match status" value="1"/>
</dbReference>
<keyword evidence="4 15" id="KW-0963">Cytoplasm</keyword>
<dbReference type="CDD" id="cd02796">
    <property type="entry name" value="tRNA_bind_bactPheRS"/>
    <property type="match status" value="1"/>
</dbReference>
<gene>
    <name evidence="15 20" type="primary">pheT</name>
    <name evidence="20" type="ORF">Aargi30884_08280</name>
</gene>
<keyword evidence="9 15" id="KW-0067">ATP-binding</keyword>
<accession>A0A6N4THL9</accession>
<dbReference type="PROSITE" id="PS51447">
    <property type="entry name" value="FDX_ACB"/>
    <property type="match status" value="1"/>
</dbReference>
<dbReference type="InterPro" id="IPR005121">
    <property type="entry name" value="Fdx_antiC-bd"/>
</dbReference>
<dbReference type="HAMAP" id="MF_00283">
    <property type="entry name" value="Phe_tRNA_synth_beta1"/>
    <property type="match status" value="1"/>
</dbReference>
<keyword evidence="5 16" id="KW-0820">tRNA-binding</keyword>
<dbReference type="GO" id="GO:0004826">
    <property type="term" value="F:phenylalanine-tRNA ligase activity"/>
    <property type="evidence" value="ECO:0007669"/>
    <property type="project" value="UniProtKB-UniRule"/>
</dbReference>
<keyword evidence="21" id="KW-1185">Reference proteome</keyword>
<evidence type="ECO:0000256" key="10">
    <source>
        <dbReference type="ARBA" id="ARBA00022842"/>
    </source>
</evidence>
<dbReference type="InterPro" id="IPR012340">
    <property type="entry name" value="NA-bd_OB-fold"/>
</dbReference>
<comment type="catalytic activity">
    <reaction evidence="14 15">
        <text>tRNA(Phe) + L-phenylalanine + ATP = L-phenylalanyl-tRNA(Phe) + AMP + diphosphate + H(+)</text>
        <dbReference type="Rhea" id="RHEA:19413"/>
        <dbReference type="Rhea" id="RHEA-COMP:9668"/>
        <dbReference type="Rhea" id="RHEA-COMP:9699"/>
        <dbReference type="ChEBI" id="CHEBI:15378"/>
        <dbReference type="ChEBI" id="CHEBI:30616"/>
        <dbReference type="ChEBI" id="CHEBI:33019"/>
        <dbReference type="ChEBI" id="CHEBI:58095"/>
        <dbReference type="ChEBI" id="CHEBI:78442"/>
        <dbReference type="ChEBI" id="CHEBI:78531"/>
        <dbReference type="ChEBI" id="CHEBI:456215"/>
        <dbReference type="EC" id="6.1.1.20"/>
    </reaction>
</comment>
<evidence type="ECO:0000256" key="11">
    <source>
        <dbReference type="ARBA" id="ARBA00022884"/>
    </source>
</evidence>
<comment type="cofactor">
    <cofactor evidence="15">
        <name>Mg(2+)</name>
        <dbReference type="ChEBI" id="CHEBI:18420"/>
    </cofactor>
    <text evidence="15">Binds 2 magnesium ions per tetramer.</text>
</comment>
<evidence type="ECO:0000256" key="3">
    <source>
        <dbReference type="ARBA" id="ARBA00011209"/>
    </source>
</evidence>
<dbReference type="Pfam" id="PF03484">
    <property type="entry name" value="B5"/>
    <property type="match status" value="1"/>
</dbReference>
<dbReference type="InterPro" id="IPR045864">
    <property type="entry name" value="aa-tRNA-synth_II/BPL/LPL"/>
</dbReference>
<evidence type="ECO:0000256" key="9">
    <source>
        <dbReference type="ARBA" id="ARBA00022840"/>
    </source>
</evidence>
<dbReference type="NCBIfam" id="TIGR00472">
    <property type="entry name" value="pheT_bact"/>
    <property type="match status" value="1"/>
</dbReference>
<evidence type="ECO:0000256" key="4">
    <source>
        <dbReference type="ARBA" id="ARBA00022490"/>
    </source>
</evidence>
<dbReference type="InterPro" id="IPR041616">
    <property type="entry name" value="PheRS_beta_core"/>
</dbReference>
<dbReference type="EC" id="6.1.1.20" evidence="15"/>
<feature type="binding site" evidence="15">
    <location>
        <position position="463"/>
    </location>
    <ligand>
        <name>Mg(2+)</name>
        <dbReference type="ChEBI" id="CHEBI:18420"/>
        <note>shared with alpha subunit</note>
    </ligand>
</feature>
<dbReference type="SUPFAM" id="SSF56037">
    <property type="entry name" value="PheT/TilS domain"/>
    <property type="match status" value="1"/>
</dbReference>
<keyword evidence="6 15" id="KW-0436">Ligase</keyword>
<dbReference type="InterPro" id="IPR004532">
    <property type="entry name" value="Phe-tRNA-ligase_IIc_bsu_bact"/>
</dbReference>
<evidence type="ECO:0000256" key="12">
    <source>
        <dbReference type="ARBA" id="ARBA00022917"/>
    </source>
</evidence>
<keyword evidence="10 15" id="KW-0460">Magnesium</keyword>
<evidence type="ECO:0000259" key="17">
    <source>
        <dbReference type="PROSITE" id="PS50886"/>
    </source>
</evidence>
<evidence type="ECO:0000256" key="16">
    <source>
        <dbReference type="PROSITE-ProRule" id="PRU00209"/>
    </source>
</evidence>
<evidence type="ECO:0000259" key="18">
    <source>
        <dbReference type="PROSITE" id="PS51447"/>
    </source>
</evidence>
<dbReference type="InterPro" id="IPR036690">
    <property type="entry name" value="Fdx_antiC-bd_sf"/>
</dbReference>
<dbReference type="RefSeq" id="WP_118362131.1">
    <property type="nucleotide sequence ID" value="NZ_AP019695.1"/>
</dbReference>
<dbReference type="Pfam" id="PF17759">
    <property type="entry name" value="tRNA_synthFbeta"/>
    <property type="match status" value="1"/>
</dbReference>
<dbReference type="Pfam" id="PF03147">
    <property type="entry name" value="FDX-ACB"/>
    <property type="match status" value="1"/>
</dbReference>
<dbReference type="SUPFAM" id="SSF54991">
    <property type="entry name" value="Anticodon-binding domain of PheRS"/>
    <property type="match status" value="1"/>
</dbReference>
<keyword evidence="13 15" id="KW-0030">Aminoacyl-tRNA synthetase</keyword>
<dbReference type="Gene3D" id="3.50.40.10">
    <property type="entry name" value="Phenylalanyl-trna Synthetase, Chain B, domain 3"/>
    <property type="match status" value="1"/>
</dbReference>
<evidence type="ECO:0000256" key="13">
    <source>
        <dbReference type="ARBA" id="ARBA00023146"/>
    </source>
</evidence>
<sequence>MIISKKWLSQYMDLSDITMEELADRVTSAGLEVEGLSYMSQGSNLVIGEVLSCEDHPDSDHLHVCKVNLGNCVNQIVCGAPNVAAGQKVIVAKVGAKLPGGEIKASVIRGVESNGMICSLLELGVDGHTLSEESKNGIEVLDAEAPLGNEDPLGYLGLDDAILDVGLTPNRNDCMAAWSMALETGAILGKEVTLPYQEGSSNVGGSTKLRVHSETEKCPLFLGKVINSVTIKPSPKWMQELLMAAGIKSINNVVDISNIVMLETGQPLHFYDIKAIPSQEITVKDHMHEEYTALDGETYQLEDDDIVITSEGKPIGIAGIMGGDDSKITDETTGIIIEAAIFNHVSIRNSARRLNLNTDASVRYQKGIEPMATFKAMDRAVQLLIEYADAKDLEETVRYGSNHYIPVEFDVNLNRINHLLGTAFEKEEVVKVLSDLHLSPSENGEDIHVVIPSYRTDLAIEADIAEEIIRILGYDRLPSTLPFMSATLGALDKRQQLRRKLRTTLSALGYNEAITYSLVSKEENEHAVLPKKEAVELASPMSEDRRYVRRSILPSLLESIAYNQARSIRDIALFEVSNVYGVGHVEERLCIAASGSLQKNRWQNFSVDVDFYTMKGLIESLLDSIGFGENRVVFKENTSDTLNFHPYRSAEVYLGKELLGIIGQIHPSMAKQYGIQETVALEINLEVLLSNKASKVKFTEVSKYPSVTRDLALVVEDVCKVGDIVNCIKKNGKLNKENIIQNVEVFDVYTGEHVEKGYKSIALTMTFQSYERTLKDEEINTIFNTVLEALQKDVNAQLRA</sequence>
<dbReference type="FunFam" id="2.40.50.140:FF:000045">
    <property type="entry name" value="Phenylalanine--tRNA ligase beta subunit"/>
    <property type="match status" value="1"/>
</dbReference>
<dbReference type="SUPFAM" id="SSF46955">
    <property type="entry name" value="Putative DNA-binding domain"/>
    <property type="match status" value="1"/>
</dbReference>
<dbReference type="KEGG" id="aarg:Aargi30884_08280"/>
<evidence type="ECO:0000256" key="7">
    <source>
        <dbReference type="ARBA" id="ARBA00022723"/>
    </source>
</evidence>
<evidence type="ECO:0000256" key="14">
    <source>
        <dbReference type="ARBA" id="ARBA00049255"/>
    </source>
</evidence>
<comment type="subunit">
    <text evidence="3 15">Tetramer of two alpha and two beta subunits.</text>
</comment>
<dbReference type="GO" id="GO:0005524">
    <property type="term" value="F:ATP binding"/>
    <property type="evidence" value="ECO:0007669"/>
    <property type="project" value="UniProtKB-UniRule"/>
</dbReference>
<evidence type="ECO:0000256" key="15">
    <source>
        <dbReference type="HAMAP-Rule" id="MF_00283"/>
    </source>
</evidence>
<dbReference type="GO" id="GO:0000287">
    <property type="term" value="F:magnesium ion binding"/>
    <property type="evidence" value="ECO:0007669"/>
    <property type="project" value="UniProtKB-UniRule"/>
</dbReference>
<dbReference type="GO" id="GO:0000049">
    <property type="term" value="F:tRNA binding"/>
    <property type="evidence" value="ECO:0007669"/>
    <property type="project" value="UniProtKB-UniRule"/>
</dbReference>
<dbReference type="Gene3D" id="3.30.70.380">
    <property type="entry name" value="Ferrodoxin-fold anticodon-binding domain"/>
    <property type="match status" value="1"/>
</dbReference>
<dbReference type="FunFam" id="3.30.70.380:FF:000001">
    <property type="entry name" value="Phenylalanine--tRNA ligase beta subunit"/>
    <property type="match status" value="1"/>
</dbReference>
<evidence type="ECO:0000313" key="20">
    <source>
        <dbReference type="EMBL" id="BBK21925.1"/>
    </source>
</evidence>
<protein>
    <recommendedName>
        <fullName evidence="15">Phenylalanine--tRNA ligase beta subunit</fullName>
        <ecNumber evidence="15">6.1.1.20</ecNumber>
    </recommendedName>
    <alternativeName>
        <fullName evidence="15">Phenylalanyl-tRNA synthetase beta subunit</fullName>
        <shortName evidence="15">PheRS</shortName>
    </alternativeName>
</protein>
<dbReference type="SMART" id="SM00873">
    <property type="entry name" value="B3_4"/>
    <property type="match status" value="1"/>
</dbReference>
<dbReference type="SUPFAM" id="SSF50249">
    <property type="entry name" value="Nucleic acid-binding proteins"/>
    <property type="match status" value="1"/>
</dbReference>
<keyword evidence="8 15" id="KW-0547">Nucleotide-binding</keyword>
<dbReference type="Gene3D" id="2.40.50.140">
    <property type="entry name" value="Nucleic acid-binding proteins"/>
    <property type="match status" value="1"/>
</dbReference>
<dbReference type="Gene3D" id="3.30.56.10">
    <property type="match status" value="2"/>
</dbReference>
<comment type="subcellular location">
    <subcellularLocation>
        <location evidence="1 15">Cytoplasm</location>
    </subcellularLocation>
</comment>
<feature type="binding site" evidence="15">
    <location>
        <position position="457"/>
    </location>
    <ligand>
        <name>Mg(2+)</name>
        <dbReference type="ChEBI" id="CHEBI:18420"/>
        <note>shared with alpha subunit</note>
    </ligand>
</feature>
<dbReference type="Gene3D" id="3.30.930.10">
    <property type="entry name" value="Bira Bifunctional Protein, Domain 2"/>
    <property type="match status" value="1"/>
</dbReference>
<dbReference type="InterPro" id="IPR045060">
    <property type="entry name" value="Phe-tRNA-ligase_IIc_bsu"/>
</dbReference>
<dbReference type="PANTHER" id="PTHR10947">
    <property type="entry name" value="PHENYLALANYL-TRNA SYNTHETASE BETA CHAIN AND LEUCINE-RICH REPEAT-CONTAINING PROTEIN 47"/>
    <property type="match status" value="1"/>
</dbReference>
<dbReference type="InterPro" id="IPR005146">
    <property type="entry name" value="B3/B4_tRNA-bd"/>
</dbReference>
<feature type="domain" description="TRNA-binding" evidence="17">
    <location>
        <begin position="39"/>
        <end position="152"/>
    </location>
</feature>
<dbReference type="GO" id="GO:0006432">
    <property type="term" value="P:phenylalanyl-tRNA aminoacylation"/>
    <property type="evidence" value="ECO:0007669"/>
    <property type="project" value="UniProtKB-UniRule"/>
</dbReference>
<dbReference type="InterPro" id="IPR002547">
    <property type="entry name" value="tRNA-bd_dom"/>
</dbReference>
<dbReference type="Proteomes" id="UP000464754">
    <property type="component" value="Chromosome"/>
</dbReference>
<feature type="domain" description="FDX-ACB" evidence="18">
    <location>
        <begin position="702"/>
        <end position="799"/>
    </location>
</feature>
<proteinExistence type="inferred from homology"/>
<keyword evidence="7 15" id="KW-0479">Metal-binding</keyword>
<dbReference type="InterPro" id="IPR009061">
    <property type="entry name" value="DNA-bd_dom_put_sf"/>
</dbReference>
<dbReference type="EMBL" id="AP019695">
    <property type="protein sequence ID" value="BBK21925.1"/>
    <property type="molecule type" value="Genomic_DNA"/>
</dbReference>
<keyword evidence="11 16" id="KW-0694">RNA-binding</keyword>
<evidence type="ECO:0000256" key="2">
    <source>
        <dbReference type="ARBA" id="ARBA00008653"/>
    </source>
</evidence>
<dbReference type="InterPro" id="IPR033714">
    <property type="entry name" value="tRNA_bind_bactPheRS"/>
</dbReference>
<evidence type="ECO:0000256" key="1">
    <source>
        <dbReference type="ARBA" id="ARBA00004496"/>
    </source>
</evidence>
<evidence type="ECO:0000256" key="6">
    <source>
        <dbReference type="ARBA" id="ARBA00022598"/>
    </source>
</evidence>
<evidence type="ECO:0000259" key="19">
    <source>
        <dbReference type="PROSITE" id="PS51483"/>
    </source>
</evidence>
<feature type="binding site" evidence="15">
    <location>
        <position position="467"/>
    </location>
    <ligand>
        <name>Mg(2+)</name>
        <dbReference type="ChEBI" id="CHEBI:18420"/>
        <note>shared with alpha subunit</note>
    </ligand>
</feature>
<dbReference type="AlphaFoldDB" id="A0A6N4THL9"/>
<dbReference type="InterPro" id="IPR005147">
    <property type="entry name" value="tRNA_synthase_B5-dom"/>
</dbReference>
<evidence type="ECO:0000256" key="8">
    <source>
        <dbReference type="ARBA" id="ARBA00022741"/>
    </source>
</evidence>
<evidence type="ECO:0000313" key="21">
    <source>
        <dbReference type="Proteomes" id="UP000464754"/>
    </source>
</evidence>
<dbReference type="SUPFAM" id="SSF55681">
    <property type="entry name" value="Class II aaRS and biotin synthetases"/>
    <property type="match status" value="1"/>
</dbReference>
<name>A0A6N4THL9_9FIRM</name>
<dbReference type="PANTHER" id="PTHR10947:SF0">
    <property type="entry name" value="PHENYLALANINE--TRNA LIGASE BETA SUBUNIT"/>
    <property type="match status" value="1"/>
</dbReference>
<evidence type="ECO:0000256" key="5">
    <source>
        <dbReference type="ARBA" id="ARBA00022555"/>
    </source>
</evidence>
<dbReference type="Pfam" id="PF03483">
    <property type="entry name" value="B3_4"/>
    <property type="match status" value="1"/>
</dbReference>
<dbReference type="Pfam" id="PF01588">
    <property type="entry name" value="tRNA_bind"/>
    <property type="match status" value="1"/>
</dbReference>
<dbReference type="InterPro" id="IPR020825">
    <property type="entry name" value="Phe-tRNA_synthase-like_B3/B4"/>
</dbReference>
<keyword evidence="12 15" id="KW-0648">Protein biosynthesis</keyword>
<dbReference type="SMART" id="SM00896">
    <property type="entry name" value="FDX-ACB"/>
    <property type="match status" value="1"/>
</dbReference>